<feature type="domain" description="TauD/TfdA-like" evidence="6">
    <location>
        <begin position="8"/>
        <end position="277"/>
    </location>
</feature>
<evidence type="ECO:0000256" key="2">
    <source>
        <dbReference type="ARBA" id="ARBA00022723"/>
    </source>
</evidence>
<accession>A0A2U2BRP6</accession>
<evidence type="ECO:0000256" key="1">
    <source>
        <dbReference type="ARBA" id="ARBA00005896"/>
    </source>
</evidence>
<dbReference type="Gene3D" id="3.60.130.10">
    <property type="entry name" value="Clavaminate synthase-like"/>
    <property type="match status" value="1"/>
</dbReference>
<comment type="caution">
    <text evidence="7">The sequence shown here is derived from an EMBL/GenBank/DDBJ whole genome shotgun (WGS) entry which is preliminary data.</text>
</comment>
<dbReference type="Pfam" id="PF02668">
    <property type="entry name" value="TauD"/>
    <property type="match status" value="1"/>
</dbReference>
<keyword evidence="4" id="KW-0560">Oxidoreductase</keyword>
<dbReference type="InterPro" id="IPR003819">
    <property type="entry name" value="TauD/TfdA-like"/>
</dbReference>
<comment type="similarity">
    <text evidence="1">Belongs to the TfdA dioxygenase family.</text>
</comment>
<dbReference type="GO" id="GO:0005737">
    <property type="term" value="C:cytoplasm"/>
    <property type="evidence" value="ECO:0007669"/>
    <property type="project" value="TreeGrafter"/>
</dbReference>
<dbReference type="PANTHER" id="PTHR30468">
    <property type="entry name" value="ALPHA-KETOGLUTARATE-DEPENDENT SULFONATE DIOXYGENASE"/>
    <property type="match status" value="1"/>
</dbReference>
<organism evidence="7 8">
    <name type="scientific">Marinicauda salina</name>
    <dbReference type="NCBI Taxonomy" id="2135793"/>
    <lineage>
        <taxon>Bacteria</taxon>
        <taxon>Pseudomonadati</taxon>
        <taxon>Pseudomonadota</taxon>
        <taxon>Alphaproteobacteria</taxon>
        <taxon>Maricaulales</taxon>
        <taxon>Maricaulaceae</taxon>
        <taxon>Marinicauda</taxon>
    </lineage>
</organism>
<gene>
    <name evidence="7" type="ORF">DDZ18_12185</name>
</gene>
<sequence length="290" mass="31957">MPAALKVTPTGAALGAFVTGVDLSQPLDAATVAAIRKAWLDHLVLAFPDQPMSHADLERFTEYFGPFGDDPFITPLPDHPHIIEVRRDADETAPVFAAAWHSDWSFQDVPPAGTVLHSKIVPPAGGDTLFANGYAAYEALSDELKQRIEPLQAVHSAALAYAPEGVYGENDAADRSMTIRPSAEARSMRTHPVVRVHPETGRKTLFVNPGYVRTIEGLSDEEAFTLLVQLYETAHDERFVYRHQWEPDMLVMWDNRCTQHMATGGYDGHARLLHRTTIADAPPERDAKAA</sequence>
<protein>
    <submittedName>
        <fullName evidence="7">TauD/TfdA family dioxygenase</fullName>
    </submittedName>
</protein>
<evidence type="ECO:0000256" key="3">
    <source>
        <dbReference type="ARBA" id="ARBA00022964"/>
    </source>
</evidence>
<name>A0A2U2BRP6_9PROT</name>
<dbReference type="PANTHER" id="PTHR30468:SF1">
    <property type="entry name" value="ALPHA-KETOGLUTARATE-DEPENDENT SULFONATE DIOXYGENASE"/>
    <property type="match status" value="1"/>
</dbReference>
<dbReference type="GO" id="GO:0046872">
    <property type="term" value="F:metal ion binding"/>
    <property type="evidence" value="ECO:0007669"/>
    <property type="project" value="UniProtKB-KW"/>
</dbReference>
<dbReference type="InterPro" id="IPR051323">
    <property type="entry name" value="AtsK-like"/>
</dbReference>
<reference evidence="8" key="1">
    <citation type="submission" date="2018-05" db="EMBL/GenBank/DDBJ databases">
        <authorList>
            <person name="Liu B.-T."/>
        </authorList>
    </citation>
    <scope>NUCLEOTIDE SEQUENCE [LARGE SCALE GENOMIC DNA]</scope>
    <source>
        <strain evidence="8">WD6-1</strain>
    </source>
</reference>
<dbReference type="EMBL" id="QEXV01000006">
    <property type="protein sequence ID" value="PWE16659.1"/>
    <property type="molecule type" value="Genomic_DNA"/>
</dbReference>
<dbReference type="OrthoDB" id="7209371at2"/>
<dbReference type="GO" id="GO:0006790">
    <property type="term" value="P:sulfur compound metabolic process"/>
    <property type="evidence" value="ECO:0007669"/>
    <property type="project" value="TreeGrafter"/>
</dbReference>
<evidence type="ECO:0000313" key="8">
    <source>
        <dbReference type="Proteomes" id="UP000245168"/>
    </source>
</evidence>
<dbReference type="Proteomes" id="UP000245168">
    <property type="component" value="Unassembled WGS sequence"/>
</dbReference>
<dbReference type="InterPro" id="IPR042098">
    <property type="entry name" value="TauD-like_sf"/>
</dbReference>
<keyword evidence="8" id="KW-1185">Reference proteome</keyword>
<keyword evidence="3 7" id="KW-0223">Dioxygenase</keyword>
<dbReference type="GO" id="GO:0000908">
    <property type="term" value="F:taurine dioxygenase activity"/>
    <property type="evidence" value="ECO:0007669"/>
    <property type="project" value="TreeGrafter"/>
</dbReference>
<evidence type="ECO:0000259" key="6">
    <source>
        <dbReference type="Pfam" id="PF02668"/>
    </source>
</evidence>
<proteinExistence type="inferred from homology"/>
<dbReference type="AlphaFoldDB" id="A0A2U2BRP6"/>
<dbReference type="RefSeq" id="WP_109253814.1">
    <property type="nucleotide sequence ID" value="NZ_QEXV01000006.1"/>
</dbReference>
<evidence type="ECO:0000313" key="7">
    <source>
        <dbReference type="EMBL" id="PWE16659.1"/>
    </source>
</evidence>
<keyword evidence="2" id="KW-0479">Metal-binding</keyword>
<keyword evidence="5" id="KW-0408">Iron</keyword>
<evidence type="ECO:0000256" key="5">
    <source>
        <dbReference type="ARBA" id="ARBA00023004"/>
    </source>
</evidence>
<dbReference type="SUPFAM" id="SSF51197">
    <property type="entry name" value="Clavaminate synthase-like"/>
    <property type="match status" value="1"/>
</dbReference>
<evidence type="ECO:0000256" key="4">
    <source>
        <dbReference type="ARBA" id="ARBA00023002"/>
    </source>
</evidence>